<evidence type="ECO:0000256" key="1">
    <source>
        <dbReference type="ARBA" id="ARBA00022553"/>
    </source>
</evidence>
<keyword evidence="1" id="KW-0597">Phosphoprotein</keyword>
<dbReference type="GO" id="GO:0032259">
    <property type="term" value="P:methylation"/>
    <property type="evidence" value="ECO:0007669"/>
    <property type="project" value="UniProtKB-KW"/>
</dbReference>
<keyword evidence="3" id="KW-0808">Transferase</keyword>
<evidence type="ECO:0000256" key="4">
    <source>
        <dbReference type="ARBA" id="ARBA00022691"/>
    </source>
</evidence>
<keyword evidence="6" id="KW-1185">Reference proteome</keyword>
<organism evidence="5 6">
    <name type="scientific">Nannocystis bainbridge</name>
    <dbReference type="NCBI Taxonomy" id="2995303"/>
    <lineage>
        <taxon>Bacteria</taxon>
        <taxon>Pseudomonadati</taxon>
        <taxon>Myxococcota</taxon>
        <taxon>Polyangia</taxon>
        <taxon>Nannocystales</taxon>
        <taxon>Nannocystaceae</taxon>
        <taxon>Nannocystis</taxon>
    </lineage>
</organism>
<protein>
    <submittedName>
        <fullName evidence="5">Methyltransferase domain-containing protein</fullName>
    </submittedName>
</protein>
<dbReference type="Gene3D" id="3.40.50.150">
    <property type="entry name" value="Vaccinia Virus protein VP39"/>
    <property type="match status" value="1"/>
</dbReference>
<dbReference type="PANTHER" id="PTHR32183:SF6">
    <property type="entry name" value="CYSTEINE SULFINATE DESULFINASE_CYSTEINE DESULFURASE AND RELATED ENZYMES"/>
    <property type="match status" value="1"/>
</dbReference>
<dbReference type="CDD" id="cd02440">
    <property type="entry name" value="AdoMet_MTases"/>
    <property type="match status" value="1"/>
</dbReference>
<reference evidence="5 6" key="1">
    <citation type="submission" date="2022-11" db="EMBL/GenBank/DDBJ databases">
        <title>Minimal conservation of predation-associated metabolite biosynthetic gene clusters underscores biosynthetic potential of Myxococcota including descriptions for ten novel species: Archangium lansinium sp. nov., Myxococcus landrumus sp. nov., Nannocystis bai.</title>
        <authorList>
            <person name="Ahearne A."/>
            <person name="Stevens C."/>
            <person name="Dowd S."/>
        </authorList>
    </citation>
    <scope>NUCLEOTIDE SEQUENCE [LARGE SCALE GENOMIC DNA]</scope>
    <source>
        <strain evidence="5 6">BB15-2</strain>
    </source>
</reference>
<keyword evidence="2 5" id="KW-0489">Methyltransferase</keyword>
<accession>A0ABT5E9L5</accession>
<keyword evidence="4" id="KW-0949">S-adenosyl-L-methionine</keyword>
<dbReference type="InterPro" id="IPR008854">
    <property type="entry name" value="TPMT"/>
</dbReference>
<evidence type="ECO:0000313" key="5">
    <source>
        <dbReference type="EMBL" id="MDC0721456.1"/>
    </source>
</evidence>
<dbReference type="GO" id="GO:0008168">
    <property type="term" value="F:methyltransferase activity"/>
    <property type="evidence" value="ECO:0007669"/>
    <property type="project" value="UniProtKB-KW"/>
</dbReference>
<sequence length="310" mass="33124">MDLRSFKLHRPDHHVRAVVVGARGEQGRDLEGEAYARVDAVAEPLWAALERQAGAPVRALAVDAFARQATLSRADAANPGLRLTSAEFEALVDLVAPVARAIRGELLVRAPDVAGAGPGEARFWDPLFVANAGGWELGRAAPPLVTWFSGHVPEGMRALVPGCGRGHEARLLARLGATVTAIDLAPTAIAQAQAMTPPELTIAFAVADLFARMGSPPAFDLVVEHTCFCAIDPARRDDYVTAVADSLQPGGLLVGLFYAHGRPGGPPFTTDRAEVERRFAPRFTIEQLAVAQGSTLIRHGQELFAVMRRR</sequence>
<proteinExistence type="predicted"/>
<dbReference type="RefSeq" id="WP_272089959.1">
    <property type="nucleotide sequence ID" value="NZ_JAQNDL010000003.1"/>
</dbReference>
<evidence type="ECO:0000256" key="2">
    <source>
        <dbReference type="ARBA" id="ARBA00022603"/>
    </source>
</evidence>
<dbReference type="PROSITE" id="PS51585">
    <property type="entry name" value="SAM_MT_TPMT"/>
    <property type="match status" value="1"/>
</dbReference>
<dbReference type="SUPFAM" id="SSF53335">
    <property type="entry name" value="S-adenosyl-L-methionine-dependent methyltransferases"/>
    <property type="match status" value="1"/>
</dbReference>
<dbReference type="InterPro" id="IPR029063">
    <property type="entry name" value="SAM-dependent_MTases_sf"/>
</dbReference>
<dbReference type="Proteomes" id="UP001221686">
    <property type="component" value="Unassembled WGS sequence"/>
</dbReference>
<dbReference type="EMBL" id="JAQNDL010000003">
    <property type="protein sequence ID" value="MDC0721456.1"/>
    <property type="molecule type" value="Genomic_DNA"/>
</dbReference>
<comment type="caution">
    <text evidence="5">The sequence shown here is derived from an EMBL/GenBank/DDBJ whole genome shotgun (WGS) entry which is preliminary data.</text>
</comment>
<evidence type="ECO:0000313" key="6">
    <source>
        <dbReference type="Proteomes" id="UP001221686"/>
    </source>
</evidence>
<dbReference type="PANTHER" id="PTHR32183">
    <property type="match status" value="1"/>
</dbReference>
<gene>
    <name evidence="5" type="ORF">POL25_31405</name>
</gene>
<evidence type="ECO:0000256" key="3">
    <source>
        <dbReference type="ARBA" id="ARBA00022679"/>
    </source>
</evidence>
<name>A0ABT5E9L5_9BACT</name>
<dbReference type="Pfam" id="PF05724">
    <property type="entry name" value="TPMT"/>
    <property type="match status" value="1"/>
</dbReference>